<evidence type="ECO:0000313" key="2">
    <source>
        <dbReference type="EMBL" id="CDP79503.1"/>
    </source>
</evidence>
<dbReference type="PROSITE" id="PS51257">
    <property type="entry name" value="PROKAR_LIPOPROTEIN"/>
    <property type="match status" value="1"/>
</dbReference>
<sequence>MSLFKWAFFAGFTCLFMFLYGCRVEPLYRQKVQGGEQVGSQMGVQVASSQVGGAALHGKHSKAVSSDLTAKFATVVVEEPSDRFGQMVRNHLLFLMYGNGRKPSVPVYQLSLHTSAATHTSVQVEIYEDPDGMGRSSVGTVISRASYILRDMNNVVVAKGKGAMSASFDRLRQEYATVQAEENAQKRVAEELAEQIFMLLSKDLVKL</sequence>
<dbReference type="EMBL" id="HG977193">
    <property type="protein sequence ID" value="CDP79368.1"/>
    <property type="molecule type" value="Genomic_DNA"/>
</dbReference>
<organism evidence="1">
    <name type="scientific">Bartonella schoenbuchensis</name>
    <dbReference type="NCBI Taxonomy" id="165694"/>
    <lineage>
        <taxon>Bacteria</taxon>
        <taxon>Pseudomonadati</taxon>
        <taxon>Pseudomonadota</taxon>
        <taxon>Alphaproteobacteria</taxon>
        <taxon>Hyphomicrobiales</taxon>
        <taxon>Bartonellaceae</taxon>
        <taxon>Bartonella</taxon>
    </lineage>
</organism>
<dbReference type="InterPro" id="IPR007485">
    <property type="entry name" value="LPS_assembly_LptE"/>
</dbReference>
<protein>
    <recommendedName>
        <fullName evidence="3">LPS-assembly lipoprotein</fullName>
    </recommendedName>
</protein>
<dbReference type="GO" id="GO:0019867">
    <property type="term" value="C:outer membrane"/>
    <property type="evidence" value="ECO:0007669"/>
    <property type="project" value="InterPro"/>
</dbReference>
<name>A0A024LQ75_9HYPH</name>
<evidence type="ECO:0008006" key="3">
    <source>
        <dbReference type="Google" id="ProtNLM"/>
    </source>
</evidence>
<proteinExistence type="predicted"/>
<gene>
    <name evidence="1" type="ORF">BN1046_00261</name>
    <name evidence="2" type="ORF">BN1046_00397</name>
</gene>
<dbReference type="Pfam" id="PF04390">
    <property type="entry name" value="LptE"/>
    <property type="match status" value="1"/>
</dbReference>
<reference evidence="1" key="1">
    <citation type="submission" date="2013-11" db="EMBL/GenBank/DDBJ databases">
        <authorList>
            <person name="GENOMES U."/>
        </authorList>
    </citation>
    <scope>NUCLEOTIDE SEQUENCE</scope>
    <source>
        <strain evidence="1">MVT06</strain>
    </source>
</reference>
<reference evidence="1" key="2">
    <citation type="submission" date="2014-05" db="EMBL/GenBank/DDBJ databases">
        <title>Genome sequencing of Bartonella spp. isolated from human blood.</title>
        <authorList>
            <person name="Raoult D."/>
        </authorList>
    </citation>
    <scope>NUCLEOTIDE SEQUENCE</scope>
    <source>
        <strain evidence="1">MVT06</strain>
    </source>
</reference>
<dbReference type="Gene3D" id="3.30.160.150">
    <property type="entry name" value="Lipoprotein like domain"/>
    <property type="match status" value="1"/>
</dbReference>
<dbReference type="AlphaFoldDB" id="A0A024LQ75"/>
<evidence type="ECO:0000313" key="1">
    <source>
        <dbReference type="EMBL" id="CDP79368.1"/>
    </source>
</evidence>
<dbReference type="RefSeq" id="WP_343358154.1">
    <property type="nucleotide sequence ID" value="NZ_CP154603.1"/>
</dbReference>
<dbReference type="EMBL" id="HG977194">
    <property type="protein sequence ID" value="CDP79503.1"/>
    <property type="molecule type" value="Genomic_DNA"/>
</dbReference>
<accession>A0A024LQ75</accession>
<dbReference type="GO" id="GO:0043165">
    <property type="term" value="P:Gram-negative-bacterium-type cell outer membrane assembly"/>
    <property type="evidence" value="ECO:0007669"/>
    <property type="project" value="InterPro"/>
</dbReference>